<dbReference type="Gene3D" id="3.40.50.150">
    <property type="entry name" value="Vaccinia Virus protein VP39"/>
    <property type="match status" value="1"/>
</dbReference>
<keyword evidence="5" id="KW-0812">Transmembrane</keyword>
<comment type="similarity">
    <text evidence="1">Belongs to the spermidine/spermine synthase family.</text>
</comment>
<feature type="active site" description="Proton acceptor" evidence="3">
    <location>
        <position position="480"/>
    </location>
</feature>
<dbReference type="InterPro" id="IPR005123">
    <property type="entry name" value="Oxoglu/Fe-dep_dioxygenase_dom"/>
</dbReference>
<evidence type="ECO:0000256" key="4">
    <source>
        <dbReference type="SAM" id="MobiDB-lite"/>
    </source>
</evidence>
<evidence type="ECO:0000256" key="3">
    <source>
        <dbReference type="PROSITE-ProRule" id="PRU00354"/>
    </source>
</evidence>
<feature type="transmembrane region" description="Helical" evidence="5">
    <location>
        <begin position="123"/>
        <end position="140"/>
    </location>
</feature>
<feature type="transmembrane region" description="Helical" evidence="5">
    <location>
        <begin position="146"/>
        <end position="168"/>
    </location>
</feature>
<dbReference type="InterPro" id="IPR026992">
    <property type="entry name" value="DIOX_N"/>
</dbReference>
<dbReference type="GO" id="GO:0016740">
    <property type="term" value="F:transferase activity"/>
    <property type="evidence" value="ECO:0007669"/>
    <property type="project" value="UniProtKB-UniRule"/>
</dbReference>
<dbReference type="InterPro" id="IPR050231">
    <property type="entry name" value="Iron_ascorbate_oxido_reductase"/>
</dbReference>
<feature type="region of interest" description="Disordered" evidence="4">
    <location>
        <begin position="1"/>
        <end position="49"/>
    </location>
</feature>
<dbReference type="Gene3D" id="3.30.710.10">
    <property type="entry name" value="Potassium Channel Kv1.1, Chain A"/>
    <property type="match status" value="1"/>
</dbReference>
<dbReference type="EMBL" id="SEOQ01000001">
    <property type="protein sequence ID" value="TFY72995.1"/>
    <property type="molecule type" value="Genomic_DNA"/>
</dbReference>
<dbReference type="InterPro" id="IPR000210">
    <property type="entry name" value="BTB/POZ_dom"/>
</dbReference>
<feature type="compositionally biased region" description="Low complexity" evidence="4">
    <location>
        <begin position="1197"/>
        <end position="1217"/>
    </location>
</feature>
<feature type="region of interest" description="Disordered" evidence="4">
    <location>
        <begin position="1195"/>
        <end position="1320"/>
    </location>
</feature>
<feature type="transmembrane region" description="Helical" evidence="5">
    <location>
        <begin position="58"/>
        <end position="78"/>
    </location>
</feature>
<dbReference type="Pfam" id="PF01564">
    <property type="entry name" value="Spermine_synth"/>
    <property type="match status" value="1"/>
</dbReference>
<keyword evidence="2 3" id="KW-0808">Transferase</keyword>
<dbReference type="InterPro" id="IPR027443">
    <property type="entry name" value="IPNS-like_sf"/>
</dbReference>
<dbReference type="SUPFAM" id="SSF53335">
    <property type="entry name" value="S-adenosyl-L-methionine-dependent methyltransferases"/>
    <property type="match status" value="1"/>
</dbReference>
<dbReference type="SUPFAM" id="SSF54695">
    <property type="entry name" value="POZ domain"/>
    <property type="match status" value="1"/>
</dbReference>
<feature type="domain" description="Fe2OG dioxygenase" evidence="8">
    <location>
        <begin position="1619"/>
        <end position="1751"/>
    </location>
</feature>
<feature type="compositionally biased region" description="Low complexity" evidence="4">
    <location>
        <begin position="777"/>
        <end position="786"/>
    </location>
</feature>
<dbReference type="Proteomes" id="UP000298327">
    <property type="component" value="Unassembled WGS sequence"/>
</dbReference>
<feature type="domain" description="BTB" evidence="6">
    <location>
        <begin position="1082"/>
        <end position="1155"/>
    </location>
</feature>
<feature type="region of interest" description="Disordered" evidence="4">
    <location>
        <begin position="754"/>
        <end position="797"/>
    </location>
</feature>
<evidence type="ECO:0000256" key="5">
    <source>
        <dbReference type="SAM" id="Phobius"/>
    </source>
</evidence>
<feature type="compositionally biased region" description="Low complexity" evidence="4">
    <location>
        <begin position="1234"/>
        <end position="1273"/>
    </location>
</feature>
<dbReference type="PROSITE" id="PS51471">
    <property type="entry name" value="FE2OG_OXY"/>
    <property type="match status" value="1"/>
</dbReference>
<feature type="compositionally biased region" description="Low complexity" evidence="4">
    <location>
        <begin position="1052"/>
        <end position="1085"/>
    </location>
</feature>
<keyword evidence="5" id="KW-1133">Transmembrane helix</keyword>
<evidence type="ECO:0000313" key="10">
    <source>
        <dbReference type="Proteomes" id="UP000298327"/>
    </source>
</evidence>
<organism evidence="9 10">
    <name type="scientific">Dentipellis fragilis</name>
    <dbReference type="NCBI Taxonomy" id="205917"/>
    <lineage>
        <taxon>Eukaryota</taxon>
        <taxon>Fungi</taxon>
        <taxon>Dikarya</taxon>
        <taxon>Basidiomycota</taxon>
        <taxon>Agaricomycotina</taxon>
        <taxon>Agaricomycetes</taxon>
        <taxon>Russulales</taxon>
        <taxon>Hericiaceae</taxon>
        <taxon>Dentipellis</taxon>
    </lineage>
</organism>
<name>A0A4Y9ZDY8_9AGAM</name>
<reference evidence="9 10" key="1">
    <citation type="submission" date="2019-02" db="EMBL/GenBank/DDBJ databases">
        <title>Genome sequencing of the rare red list fungi Dentipellis fragilis.</title>
        <authorList>
            <person name="Buettner E."/>
            <person name="Kellner H."/>
        </authorList>
    </citation>
    <scope>NUCLEOTIDE SEQUENCE [LARGE SCALE GENOMIC DNA]</scope>
    <source>
        <strain evidence="9 10">DSM 105465</strain>
    </source>
</reference>
<sequence length="1790" mass="197468">MPPQPRRKQGAMSSSSKATRAGDKKAQTQTVTSQPTPTPRMTATAAAQPKRKQSATTVLLVFPILAVLAGLSLTTFLYRRVLDPLYGGVPTQRHLDKVIWAASITGGLAPSLPGWLSLLVAGILLCAMPNTSYWVALYTGRWGDPVYGPLVTHAVVLFPVMYFGVSLIRKMVIYIEASSEQKSMMRYTVLPACASSISGFQALWAEVPYLVEYVYPDDHLLLAMGSFAIVTWAVSSPHRAESAAGNETKSQKMSSFLQQLVLPAILLPLLPTIMPLLRSPVLPQPLTSPYTNPESTIRILSSVPSVTGMIVVGESLPPPDWQPGMPEEFPYLVRYLRASHSLLGGVWWGAKISSRSQIMVPQVDQAGRPLGDTIYTAFNLQEAVRLVDKKDRDITEGKDNALIIGLGAGTAATALARQKVQTTIVEIDPAVYNASRQFFGLPDPGEGRVFLQDARNFVMKRRRQLQSGESTEKFDYVIHDCFSGGGVPAHLYSLEFWGDLKTLMNPDGVVAVNFAGLLRSLPSKATLYTLQKSFGQCRAFHDGEEPLSADSKEFINMVYFCSPSTKPLEFRAPRESDYLGSHLRAHVFETLADREVDFKLIRGESDEDGEKYVLKDQNNKLNAWQADGALDHWKGEAYAKYLTGAFLGNILIVCFRLPLQLGLDHGYAVTAKDHPSADRDLPNSAGAARRKAAALVSFSSAMSASEPTSQTTVSRSSLSHLHDMSDHLRHSSLSSSPGRAPPLSRPHWPWSTYSHRSSQSPISVHSTGTPSWDLRPSSSAASASTSGVMWTPNPVNRQMPGPAPTLLGQDETSRHWSFTAFEWIVRDVHKLREFVERTDFEGSSDDRLSCVDAGREDFEILKESPMLGDGKFKLEIARTPAARSATPVSSSSPPDLPTLSLYVTSLMLDYANAEYEISASMLAAIKCQDDRVGERGARADWAWEFWQNDWSFRQENEVWGMRPQLVMLVEYTEASTECPLPSLSSLLENSRIAQTDSFVICIQIHTPIGPFFPQHPSAYFVPRDLLDGLEALLDNSNTGDVQFICLERMTPEQSQAAQPPSTPPHTANSDSRRSSSSSSHSFQSRTTARKRVIYAHSDILTRRSEYFSTMLSSAFSENTQSGDRKMYTVVIEEADFVTIYWLLKWVYANWLLFAEYDDPRAAVEGVGAGWSARWLNTRGVADEWGWKTFSKTHPVDELSAGGSESARSSAGGLAAGEDQPNFPSGPQMRQPIERTPSTSKPPQSSPSTSRTATSAASRRGAAPPAASQAASTRGKSAPISIPVPAHYPLSPRGQRQHSHSVVPSSTDPHKHPTEPPPPASALSVYQVAHRYRMEGLAALALEHMMSTITPQTSFALLLATAVYDELHSLIEDYIVEKWDEVSVSEDMERCCEEVAAGEWGSEGAMSSTLVLSVRRAPIKAFAFRGKQWARRGLATHAATESSDSFRIPIIDFSKYRNASSVSEKRQTADEIVQGFKEVGFIYLDGHGIPPSMVDHAFEKSAEFFRLPSEVKDQLAWEDPRANRGYVKIGRERVTQSADPDEIAALRAQAPDFKETMEIGRDWDETWRNRWPQGHHAPGFKQTMLDFFRTCHDLHTLVMRSIALGLDLDEHFFDDKIDEQYHNLRLLSYPPIKTSSLLKDGQARAGAHSGRTILSTTVCLPESIWTDYGTLTLLFQDSVGGLEVQNPHTKIFQPARPIPGTIVINAGDLLARWSNDVLRSTLHRVVAPAAVKTSETESLTPARQSIAFFCNPNGGAEISCLPTCTGPEQEKKYDPVTTEEYIVGRLAATYH</sequence>
<evidence type="ECO:0000259" key="7">
    <source>
        <dbReference type="PROSITE" id="PS51006"/>
    </source>
</evidence>
<feature type="domain" description="PABS" evidence="7">
    <location>
        <begin position="400"/>
        <end position="563"/>
    </location>
</feature>
<feature type="region of interest" description="Disordered" evidence="4">
    <location>
        <begin position="1052"/>
        <end position="1087"/>
    </location>
</feature>
<proteinExistence type="inferred from homology"/>
<dbReference type="SUPFAM" id="SSF51197">
    <property type="entry name" value="Clavaminate synthase-like"/>
    <property type="match status" value="1"/>
</dbReference>
<evidence type="ECO:0000256" key="2">
    <source>
        <dbReference type="ARBA" id="ARBA00022679"/>
    </source>
</evidence>
<dbReference type="InterPro" id="IPR029063">
    <property type="entry name" value="SAM-dependent_MTases_sf"/>
</dbReference>
<evidence type="ECO:0008006" key="11">
    <source>
        <dbReference type="Google" id="ProtNLM"/>
    </source>
</evidence>
<dbReference type="STRING" id="205917.A0A4Y9ZDY8"/>
<dbReference type="GO" id="GO:0006596">
    <property type="term" value="P:polyamine biosynthetic process"/>
    <property type="evidence" value="ECO:0007669"/>
    <property type="project" value="UniProtKB-UniRule"/>
</dbReference>
<evidence type="ECO:0000259" key="8">
    <source>
        <dbReference type="PROSITE" id="PS51471"/>
    </source>
</evidence>
<dbReference type="PROSITE" id="PS51006">
    <property type="entry name" value="PABS_2"/>
    <property type="match status" value="1"/>
</dbReference>
<feature type="compositionally biased region" description="Low complexity" evidence="4">
    <location>
        <begin position="27"/>
        <end position="48"/>
    </location>
</feature>
<accession>A0A4Y9ZDY8</accession>
<gene>
    <name evidence="9" type="ORF">EVG20_g40</name>
</gene>
<dbReference type="InterPro" id="IPR030374">
    <property type="entry name" value="PABS"/>
</dbReference>
<dbReference type="OrthoDB" id="288590at2759"/>
<dbReference type="PANTHER" id="PTHR47990">
    <property type="entry name" value="2-OXOGLUTARATE (2OG) AND FE(II)-DEPENDENT OXYGENASE SUPERFAMILY PROTEIN-RELATED"/>
    <property type="match status" value="1"/>
</dbReference>
<dbReference type="Pfam" id="PF03171">
    <property type="entry name" value="2OG-FeII_Oxy"/>
    <property type="match status" value="1"/>
</dbReference>
<keyword evidence="5" id="KW-0472">Membrane</keyword>
<evidence type="ECO:0000313" key="9">
    <source>
        <dbReference type="EMBL" id="TFY72995.1"/>
    </source>
</evidence>
<feature type="compositionally biased region" description="Polar residues" evidence="4">
    <location>
        <begin position="754"/>
        <end position="770"/>
    </location>
</feature>
<comment type="caution">
    <text evidence="9">The sequence shown here is derived from an EMBL/GenBank/DDBJ whole genome shotgun (WGS) entry which is preliminary data.</text>
</comment>
<protein>
    <recommendedName>
        <fullName evidence="11">BTB domain-containing protein</fullName>
    </recommendedName>
</protein>
<dbReference type="PROSITE" id="PS50097">
    <property type="entry name" value="BTB"/>
    <property type="match status" value="1"/>
</dbReference>
<dbReference type="Gene3D" id="2.60.120.330">
    <property type="entry name" value="B-lactam Antibiotic, Isopenicillin N Synthase, Chain"/>
    <property type="match status" value="1"/>
</dbReference>
<keyword evidence="3" id="KW-0620">Polyamine biosynthesis</keyword>
<evidence type="ECO:0000256" key="1">
    <source>
        <dbReference type="ARBA" id="ARBA00007867"/>
    </source>
</evidence>
<keyword evidence="10" id="KW-1185">Reference proteome</keyword>
<dbReference type="InterPro" id="IPR044861">
    <property type="entry name" value="IPNS-like_FE2OG_OXY"/>
</dbReference>
<evidence type="ECO:0000259" key="6">
    <source>
        <dbReference type="PROSITE" id="PS50097"/>
    </source>
</evidence>
<dbReference type="Pfam" id="PF14226">
    <property type="entry name" value="DIOX_N"/>
    <property type="match status" value="1"/>
</dbReference>
<dbReference type="NCBIfam" id="NF037959">
    <property type="entry name" value="MFS_SpdSyn"/>
    <property type="match status" value="1"/>
</dbReference>
<dbReference type="CDD" id="cd18186">
    <property type="entry name" value="BTB_POZ_ZBTB_KLHL-like"/>
    <property type="match status" value="1"/>
</dbReference>
<dbReference type="InterPro" id="IPR011333">
    <property type="entry name" value="SKP1/BTB/POZ_sf"/>
</dbReference>